<feature type="binding site" evidence="5">
    <location>
        <position position="311"/>
    </location>
    <ligand>
        <name>substrate</name>
    </ligand>
</feature>
<feature type="binding site" evidence="5">
    <location>
        <begin position="273"/>
        <end position="276"/>
    </location>
    <ligand>
        <name>pyridoxal 5'-phosphate</name>
        <dbReference type="ChEBI" id="CHEBI:597326"/>
    </ligand>
</feature>
<organism evidence="10 11">
    <name type="scientific">Pelotomaculum isophthalicicum JI</name>
    <dbReference type="NCBI Taxonomy" id="947010"/>
    <lineage>
        <taxon>Bacteria</taxon>
        <taxon>Bacillati</taxon>
        <taxon>Bacillota</taxon>
        <taxon>Clostridia</taxon>
        <taxon>Eubacteriales</taxon>
        <taxon>Desulfotomaculaceae</taxon>
        <taxon>Pelotomaculum</taxon>
    </lineage>
</organism>
<keyword evidence="5" id="KW-0028">Amino-acid biosynthesis</keyword>
<keyword evidence="4 5" id="KW-0456">Lyase</keyword>
<protein>
    <recommendedName>
        <fullName evidence="5 6">Diaminopimelate decarboxylase</fullName>
        <shortName evidence="5">DAP decarboxylase</shortName>
        <shortName evidence="5">DAPDC</shortName>
        <ecNumber evidence="5 6">4.1.1.20</ecNumber>
    </recommendedName>
</protein>
<comment type="function">
    <text evidence="5">Specifically catalyzes the decarboxylation of meso-diaminopimelate (meso-DAP) to L-lysine.</text>
</comment>
<dbReference type="RefSeq" id="WP_277445110.1">
    <property type="nucleotide sequence ID" value="NZ_JAKOAV010000036.1"/>
</dbReference>
<dbReference type="CDD" id="cd06828">
    <property type="entry name" value="PLPDE_III_DapDC"/>
    <property type="match status" value="1"/>
</dbReference>
<evidence type="ECO:0000256" key="4">
    <source>
        <dbReference type="ARBA" id="ARBA00023239"/>
    </source>
</evidence>
<dbReference type="NCBIfam" id="TIGR01048">
    <property type="entry name" value="lysA"/>
    <property type="match status" value="1"/>
</dbReference>
<evidence type="ECO:0000313" key="10">
    <source>
        <dbReference type="EMBL" id="MDF9409619.1"/>
    </source>
</evidence>
<dbReference type="GO" id="GO:0008836">
    <property type="term" value="F:diaminopimelate decarboxylase activity"/>
    <property type="evidence" value="ECO:0007669"/>
    <property type="project" value="UniProtKB-UniRule"/>
</dbReference>
<dbReference type="EC" id="4.1.1.20" evidence="5 6"/>
<dbReference type="PRINTS" id="PR01179">
    <property type="entry name" value="ODADCRBXLASE"/>
</dbReference>
<evidence type="ECO:0000256" key="1">
    <source>
        <dbReference type="ARBA" id="ARBA00001933"/>
    </source>
</evidence>
<reference evidence="10" key="1">
    <citation type="submission" date="2022-02" db="EMBL/GenBank/DDBJ databases">
        <authorList>
            <person name="Leng L."/>
        </authorList>
    </citation>
    <scope>NUCLEOTIDE SEQUENCE</scope>
    <source>
        <strain evidence="10">JI</strain>
    </source>
</reference>
<dbReference type="InterPro" id="IPR029066">
    <property type="entry name" value="PLP-binding_barrel"/>
</dbReference>
<comment type="pathway">
    <text evidence="5 8">Amino-acid biosynthesis; L-lysine biosynthesis via DAP pathway; L-lysine from DL-2,6-diaminopimelate: step 1/1.</text>
</comment>
<dbReference type="PRINTS" id="PR01181">
    <property type="entry name" value="DAPDCRBXLASE"/>
</dbReference>
<evidence type="ECO:0000259" key="9">
    <source>
        <dbReference type="Pfam" id="PF02784"/>
    </source>
</evidence>
<gene>
    <name evidence="5 10" type="primary">lysA</name>
    <name evidence="10" type="ORF">L7E55_14880</name>
</gene>
<dbReference type="SUPFAM" id="SSF50621">
    <property type="entry name" value="Alanine racemase C-terminal domain-like"/>
    <property type="match status" value="1"/>
</dbReference>
<feature type="binding site" evidence="5">
    <location>
        <position position="276"/>
    </location>
    <ligand>
        <name>substrate</name>
    </ligand>
</feature>
<dbReference type="Proteomes" id="UP001154312">
    <property type="component" value="Unassembled WGS sequence"/>
</dbReference>
<name>A0A9X4H934_9FIRM</name>
<comment type="catalytic activity">
    <reaction evidence="5 8">
        <text>meso-2,6-diaminopimelate + H(+) = L-lysine + CO2</text>
        <dbReference type="Rhea" id="RHEA:15101"/>
        <dbReference type="ChEBI" id="CHEBI:15378"/>
        <dbReference type="ChEBI" id="CHEBI:16526"/>
        <dbReference type="ChEBI" id="CHEBI:32551"/>
        <dbReference type="ChEBI" id="CHEBI:57791"/>
        <dbReference type="EC" id="4.1.1.20"/>
    </reaction>
</comment>
<sequence length="417" mass="46679">MPVKNVPLSKEQLSQIITRYPTPFHIYDEAAIRANARKLLTEFDWAPGFKEYFAVKATPNPYILKILYEEGLGADCSSLAELILAEKSGILGEEIMFSSNNTPAQEYRLARKLGAVINLDDITHIEYLEEHAGLPELISFRYNPGPLRSGGNSIIGNPEESKYGLTRRQLMDAYRIVEAKGVKRCGLHTMIISNELDPNFFIETASMMFDLVVEIYRSLGIRMEMVNFGGGIGIPYRPGEKAVDLSYLSNGIRQVYEEKIVSNGLHPLKLTMESGRMITGPYGYLVSTVLHKKEIYKNYVGLDASMADLMRPGMYGAYHHITVAGKEDLPHDHIYDVTGSLCENNDKFAIDRELPAIEIGDILIIHDTGAHGHAMGFNYNGKLRPAELLLRTDGSVKMIRRAETVEDYFATLDFSGL</sequence>
<feature type="active site" description="Proton donor" evidence="7">
    <location>
        <position position="342"/>
    </location>
</feature>
<dbReference type="Gene3D" id="3.20.20.10">
    <property type="entry name" value="Alanine racemase"/>
    <property type="match status" value="1"/>
</dbReference>
<feature type="modified residue" description="N6-(pyridoxal phosphate)lysine" evidence="5 7">
    <location>
        <position position="56"/>
    </location>
</feature>
<dbReference type="InterPro" id="IPR009006">
    <property type="entry name" value="Ala_racemase/Decarboxylase_C"/>
</dbReference>
<evidence type="ECO:0000256" key="7">
    <source>
        <dbReference type="PIRSR" id="PIRSR600183-50"/>
    </source>
</evidence>
<feature type="binding site" evidence="5">
    <location>
        <position position="231"/>
    </location>
    <ligand>
        <name>pyridoxal 5'-phosphate</name>
        <dbReference type="ChEBI" id="CHEBI:597326"/>
    </ligand>
</feature>
<evidence type="ECO:0000256" key="2">
    <source>
        <dbReference type="ARBA" id="ARBA00022793"/>
    </source>
</evidence>
<evidence type="ECO:0000256" key="3">
    <source>
        <dbReference type="ARBA" id="ARBA00022898"/>
    </source>
</evidence>
<dbReference type="FunFam" id="3.20.20.10:FF:000003">
    <property type="entry name" value="Diaminopimelate decarboxylase"/>
    <property type="match status" value="1"/>
</dbReference>
<keyword evidence="3 5" id="KW-0663">Pyridoxal phosphate</keyword>
<feature type="binding site" evidence="5">
    <location>
        <position position="343"/>
    </location>
    <ligand>
        <name>substrate</name>
    </ligand>
</feature>
<keyword evidence="2 5" id="KW-0210">Decarboxylase</keyword>
<dbReference type="InterPro" id="IPR000183">
    <property type="entry name" value="Orn/DAP/Arg_de-COase"/>
</dbReference>
<dbReference type="AlphaFoldDB" id="A0A9X4H934"/>
<comment type="similarity">
    <text evidence="5">Belongs to the Orn/Lys/Arg decarboxylase class-II family. LysA subfamily.</text>
</comment>
<dbReference type="PANTHER" id="PTHR43727:SF2">
    <property type="entry name" value="GROUP IV DECARBOXYLASE"/>
    <property type="match status" value="1"/>
</dbReference>
<proteinExistence type="inferred from homology"/>
<dbReference type="Pfam" id="PF02784">
    <property type="entry name" value="Orn_Arg_deC_N"/>
    <property type="match status" value="1"/>
</dbReference>
<dbReference type="GO" id="GO:0009089">
    <property type="term" value="P:lysine biosynthetic process via diaminopimelate"/>
    <property type="evidence" value="ECO:0007669"/>
    <property type="project" value="UniProtKB-UniRule"/>
</dbReference>
<comment type="cofactor">
    <cofactor evidence="1 5 7 8">
        <name>pyridoxal 5'-phosphate</name>
        <dbReference type="ChEBI" id="CHEBI:597326"/>
    </cofactor>
</comment>
<feature type="binding site" evidence="5">
    <location>
        <position position="315"/>
    </location>
    <ligand>
        <name>substrate</name>
    </ligand>
</feature>
<dbReference type="Gene3D" id="2.40.37.10">
    <property type="entry name" value="Lyase, Ornithine Decarboxylase, Chain A, domain 1"/>
    <property type="match status" value="1"/>
</dbReference>
<dbReference type="GO" id="GO:0030170">
    <property type="term" value="F:pyridoxal phosphate binding"/>
    <property type="evidence" value="ECO:0007669"/>
    <property type="project" value="UniProtKB-UniRule"/>
</dbReference>
<dbReference type="EMBL" id="JAKOAV010000036">
    <property type="protein sequence ID" value="MDF9409619.1"/>
    <property type="molecule type" value="Genomic_DNA"/>
</dbReference>
<evidence type="ECO:0000256" key="8">
    <source>
        <dbReference type="RuleBase" id="RU003738"/>
    </source>
</evidence>
<accession>A0A9X4H934</accession>
<comment type="caution">
    <text evidence="5">Lacks conserved residue(s) required for the propagation of feature annotation.</text>
</comment>
<dbReference type="SUPFAM" id="SSF51419">
    <property type="entry name" value="PLP-binding barrel"/>
    <property type="match status" value="1"/>
</dbReference>
<keyword evidence="11" id="KW-1185">Reference proteome</keyword>
<evidence type="ECO:0000256" key="5">
    <source>
        <dbReference type="HAMAP-Rule" id="MF_02120"/>
    </source>
</evidence>
<dbReference type="InterPro" id="IPR002986">
    <property type="entry name" value="DAP_deCOOHase_LysA"/>
</dbReference>
<evidence type="ECO:0000313" key="11">
    <source>
        <dbReference type="Proteomes" id="UP001154312"/>
    </source>
</evidence>
<comment type="caution">
    <text evidence="10">The sequence shown here is derived from an EMBL/GenBank/DDBJ whole genome shotgun (WGS) entry which is preliminary data.</text>
</comment>
<dbReference type="PANTHER" id="PTHR43727">
    <property type="entry name" value="DIAMINOPIMELATE DECARBOXYLASE"/>
    <property type="match status" value="1"/>
</dbReference>
<dbReference type="HAMAP" id="MF_02120">
    <property type="entry name" value="LysA"/>
    <property type="match status" value="1"/>
</dbReference>
<keyword evidence="5 8" id="KW-0457">Lysine biosynthesis</keyword>
<comment type="subunit">
    <text evidence="5">Homodimer.</text>
</comment>
<feature type="domain" description="Orn/DAP/Arg decarboxylase 2 N-terminal" evidence="9">
    <location>
        <begin position="31"/>
        <end position="279"/>
    </location>
</feature>
<evidence type="ECO:0000256" key="6">
    <source>
        <dbReference type="NCBIfam" id="TIGR01048"/>
    </source>
</evidence>
<dbReference type="InterPro" id="IPR022644">
    <property type="entry name" value="De-COase2_N"/>
</dbReference>